<evidence type="ECO:0000256" key="6">
    <source>
        <dbReference type="ARBA" id="ARBA00022989"/>
    </source>
</evidence>
<dbReference type="PANTHER" id="PTHR43337">
    <property type="entry name" value="XANTHINE/URACIL PERMEASE C887.17-RELATED"/>
    <property type="match status" value="1"/>
</dbReference>
<evidence type="ECO:0000313" key="11">
    <source>
        <dbReference type="Proteomes" id="UP000037558"/>
    </source>
</evidence>
<dbReference type="GO" id="GO:0005886">
    <property type="term" value="C:plasma membrane"/>
    <property type="evidence" value="ECO:0007669"/>
    <property type="project" value="UniProtKB-SubCell"/>
</dbReference>
<evidence type="ECO:0000256" key="8">
    <source>
        <dbReference type="PIRNR" id="PIRNR005353"/>
    </source>
</evidence>
<proteinExistence type="inferred from homology"/>
<dbReference type="Pfam" id="PF00860">
    <property type="entry name" value="Xan_ur_permease"/>
    <property type="match status" value="1"/>
</dbReference>
<reference evidence="11" key="1">
    <citation type="submission" date="2015-08" db="EMBL/GenBank/DDBJ databases">
        <title>Fjat-14210 dsm16467.</title>
        <authorList>
            <person name="Liu B."/>
            <person name="Wang J."/>
            <person name="Zhu Y."/>
            <person name="Liu G."/>
            <person name="Chen Q."/>
            <person name="Chen Z."/>
            <person name="Lan J."/>
            <person name="Che J."/>
            <person name="Ge C."/>
            <person name="Shi H."/>
            <person name="Pan Z."/>
            <person name="Liu X."/>
        </authorList>
    </citation>
    <scope>NUCLEOTIDE SEQUENCE [LARGE SCALE GENOMIC DNA]</scope>
    <source>
        <strain evidence="11">DSM 16467</strain>
    </source>
</reference>
<protein>
    <submittedName>
        <fullName evidence="10">Guanine permease</fullName>
    </submittedName>
</protein>
<dbReference type="GO" id="GO:0005345">
    <property type="term" value="F:purine nucleobase transmembrane transporter activity"/>
    <property type="evidence" value="ECO:0007669"/>
    <property type="project" value="TreeGrafter"/>
</dbReference>
<dbReference type="STRING" id="284581.AMD01_18625"/>
<feature type="transmembrane region" description="Helical" evidence="9">
    <location>
        <begin position="353"/>
        <end position="373"/>
    </location>
</feature>
<comment type="subcellular location">
    <subcellularLocation>
        <location evidence="1 8">Cell membrane</location>
        <topology evidence="1 8">Multi-pass membrane protein</topology>
    </subcellularLocation>
</comment>
<feature type="transmembrane region" description="Helical" evidence="9">
    <location>
        <begin position="58"/>
        <end position="76"/>
    </location>
</feature>
<dbReference type="PATRIC" id="fig|284581.3.peg.1866"/>
<dbReference type="OrthoDB" id="9808458at2"/>
<feature type="transmembrane region" description="Helical" evidence="9">
    <location>
        <begin position="385"/>
        <end position="411"/>
    </location>
</feature>
<evidence type="ECO:0000256" key="3">
    <source>
        <dbReference type="ARBA" id="ARBA00022448"/>
    </source>
</evidence>
<evidence type="ECO:0000313" key="10">
    <source>
        <dbReference type="EMBL" id="KOO42292.1"/>
    </source>
</evidence>
<feature type="transmembrane region" description="Helical" evidence="9">
    <location>
        <begin position="251"/>
        <end position="273"/>
    </location>
</feature>
<feature type="transmembrane region" description="Helical" evidence="9">
    <location>
        <begin position="326"/>
        <end position="347"/>
    </location>
</feature>
<feature type="transmembrane region" description="Helical" evidence="9">
    <location>
        <begin position="202"/>
        <end position="219"/>
    </location>
</feature>
<keyword evidence="3 8" id="KW-0813">Transport</keyword>
<evidence type="ECO:0000256" key="5">
    <source>
        <dbReference type="ARBA" id="ARBA00022692"/>
    </source>
</evidence>
<keyword evidence="7 8" id="KW-0472">Membrane</keyword>
<dbReference type="PIRSF" id="PIRSF005353">
    <property type="entry name" value="PbuG"/>
    <property type="match status" value="1"/>
</dbReference>
<name>A0A0M0KUH6_9BACI</name>
<sequence length="441" mass="46410">MKKYFRFDELGTNYRTESLAGLTTFLSMAYILFINPSVLSLSDVPNLPDSMRMDPHAVFAATAIAAAIGSLIMGVLARYPIALAPGMGLNAFFAYTVVLTMGIPWQTALSGVLTSGIIFILLSLSGLRETIINSIPYELKMAVGAGIGLFIAFVGLKGSGIIVADKSVLVGLGDLSNGNTLLAIFGIIITIILMVRKINGAVFIGMVITAVAGMIFGLINTPHQVVGAAPSLAPTFGVAIQHFGDIFTIKMLVVILTFLFVDFFDTAGTLVAVANQAGLMKDNKLPRAGKALLADSTATTIGALLGTSTTTAYIESSAGVAAGGKSGFASVVTATLFLIVLFFSPLLSIVTPAVTAPALIIVGVLMAASLSNIKWNEFETAVPAFLTVIMMPLTYSIATGIALGFIFYPITMVVKGRSKEVHPIMYGLFVIFVLYFVFLAK</sequence>
<dbReference type="EMBL" id="LILC01000026">
    <property type="protein sequence ID" value="KOO42292.1"/>
    <property type="molecule type" value="Genomic_DNA"/>
</dbReference>
<feature type="transmembrane region" description="Helical" evidence="9">
    <location>
        <begin position="83"/>
        <end position="103"/>
    </location>
</feature>
<evidence type="ECO:0000256" key="1">
    <source>
        <dbReference type="ARBA" id="ARBA00004651"/>
    </source>
</evidence>
<dbReference type="InterPro" id="IPR006043">
    <property type="entry name" value="NCS2"/>
</dbReference>
<feature type="transmembrane region" description="Helical" evidence="9">
    <location>
        <begin position="20"/>
        <end position="38"/>
    </location>
</feature>
<gene>
    <name evidence="10" type="ORF">AMD01_18625</name>
</gene>
<dbReference type="InterPro" id="IPR026033">
    <property type="entry name" value="Azg-like_bact_archaea"/>
</dbReference>
<feature type="transmembrane region" description="Helical" evidence="9">
    <location>
        <begin position="176"/>
        <end position="195"/>
    </location>
</feature>
<comment type="similarity">
    <text evidence="2 8">Belongs to the nucleobase:cation symporter-2 (NCS2) (TC 2.A.40) family. Azg-like subfamily.</text>
</comment>
<evidence type="ECO:0000256" key="7">
    <source>
        <dbReference type="ARBA" id="ARBA00023136"/>
    </source>
</evidence>
<keyword evidence="6 8" id="KW-1133">Transmembrane helix</keyword>
<keyword evidence="4 8" id="KW-1003">Cell membrane</keyword>
<keyword evidence="5 8" id="KW-0812">Transmembrane</keyword>
<evidence type="ECO:0000256" key="4">
    <source>
        <dbReference type="ARBA" id="ARBA00022475"/>
    </source>
</evidence>
<dbReference type="AlphaFoldDB" id="A0A0M0KUH6"/>
<accession>A0A0M0KUH6</accession>
<organism evidence="10 11">
    <name type="scientific">Priestia koreensis</name>
    <dbReference type="NCBI Taxonomy" id="284581"/>
    <lineage>
        <taxon>Bacteria</taxon>
        <taxon>Bacillati</taxon>
        <taxon>Bacillota</taxon>
        <taxon>Bacilli</taxon>
        <taxon>Bacillales</taxon>
        <taxon>Bacillaceae</taxon>
        <taxon>Priestia</taxon>
    </lineage>
</organism>
<dbReference type="Proteomes" id="UP000037558">
    <property type="component" value="Unassembled WGS sequence"/>
</dbReference>
<evidence type="ECO:0000256" key="2">
    <source>
        <dbReference type="ARBA" id="ARBA00005697"/>
    </source>
</evidence>
<comment type="caution">
    <text evidence="10">The sequence shown here is derived from an EMBL/GenBank/DDBJ whole genome shotgun (WGS) entry which is preliminary data.</text>
</comment>
<dbReference type="InterPro" id="IPR045018">
    <property type="entry name" value="Azg-like"/>
</dbReference>
<feature type="transmembrane region" description="Helical" evidence="9">
    <location>
        <begin position="423"/>
        <end position="440"/>
    </location>
</feature>
<dbReference type="PANTHER" id="PTHR43337:SF11">
    <property type="entry name" value="GUANINE_HYPOXANTHINE PERMEASE PBUG"/>
    <property type="match status" value="1"/>
</dbReference>
<keyword evidence="11" id="KW-1185">Reference proteome</keyword>
<dbReference type="RefSeq" id="WP_053402954.1">
    <property type="nucleotide sequence ID" value="NZ_LILC01000026.1"/>
</dbReference>
<feature type="transmembrane region" description="Helical" evidence="9">
    <location>
        <begin position="109"/>
        <end position="127"/>
    </location>
</feature>
<evidence type="ECO:0000256" key="9">
    <source>
        <dbReference type="SAM" id="Phobius"/>
    </source>
</evidence>
<feature type="transmembrane region" description="Helical" evidence="9">
    <location>
        <begin position="139"/>
        <end position="164"/>
    </location>
</feature>